<dbReference type="Pfam" id="PF13338">
    <property type="entry name" value="AbiEi_4"/>
    <property type="match status" value="1"/>
</dbReference>
<proteinExistence type="predicted"/>
<reference evidence="3 4" key="1">
    <citation type="submission" date="2023-12" db="EMBL/GenBank/DDBJ databases">
        <title>Blastococcus brunescens sp. nov., an actonobacterium isolated from sandstone collected in sahara desert.</title>
        <authorList>
            <person name="Gtari M."/>
            <person name="Ghodhbane F."/>
        </authorList>
    </citation>
    <scope>NUCLEOTIDE SEQUENCE [LARGE SCALE GENOMIC DNA]</scope>
    <source>
        <strain evidence="3 4">BMG 8361</strain>
    </source>
</reference>
<evidence type="ECO:0000256" key="1">
    <source>
        <dbReference type="SAM" id="MobiDB-lite"/>
    </source>
</evidence>
<protein>
    <submittedName>
        <fullName evidence="3">Type IV toxin-antitoxin system AbiEi family antitoxin domain-containing protein</fullName>
    </submittedName>
</protein>
<feature type="region of interest" description="Disordered" evidence="1">
    <location>
        <begin position="193"/>
        <end position="258"/>
    </location>
</feature>
<evidence type="ECO:0000313" key="3">
    <source>
        <dbReference type="EMBL" id="WRL65770.1"/>
    </source>
</evidence>
<sequence>MAWSGLPSTFTYSQARAAGMTKHELYRLRDRGDVEAIGRGLYRQTSAPLADLDLVTIAERASKATLCLTSALVEHELTDTIPVEHDVALPRGTWHPHVDVPVHWHSFATDTFHIGRDRLALDDDTEIGLYSAPRTIVDVFRMRGAVGPDLAYEALRRWLRRGGQPVELLRIAKSFPERLRRFGRLWRSCSDPAAPRQRHARHARWPRVPGPTVRSQEGRPRHRRVPAPVRARRIPDPPRRVAACPQPRPQGWRAAGCL</sequence>
<accession>A0ABZ1B9L0</accession>
<gene>
    <name evidence="3" type="ORF">U6N30_09440</name>
</gene>
<evidence type="ECO:0000259" key="2">
    <source>
        <dbReference type="Pfam" id="PF13338"/>
    </source>
</evidence>
<organism evidence="3 4">
    <name type="scientific">Blastococcus brunescens</name>
    <dbReference type="NCBI Taxonomy" id="1564165"/>
    <lineage>
        <taxon>Bacteria</taxon>
        <taxon>Bacillati</taxon>
        <taxon>Actinomycetota</taxon>
        <taxon>Actinomycetes</taxon>
        <taxon>Geodermatophilales</taxon>
        <taxon>Geodermatophilaceae</taxon>
        <taxon>Blastococcus</taxon>
    </lineage>
</organism>
<feature type="compositionally biased region" description="Basic residues" evidence="1">
    <location>
        <begin position="196"/>
        <end position="205"/>
    </location>
</feature>
<name>A0ABZ1B9L0_9ACTN</name>
<dbReference type="RefSeq" id="WP_324277088.1">
    <property type="nucleotide sequence ID" value="NZ_CP141261.1"/>
</dbReference>
<feature type="domain" description="AbiEi antitoxin N-terminal" evidence="2">
    <location>
        <begin position="8"/>
        <end position="43"/>
    </location>
</feature>
<evidence type="ECO:0000313" key="4">
    <source>
        <dbReference type="Proteomes" id="UP001324287"/>
    </source>
</evidence>
<keyword evidence="4" id="KW-1185">Reference proteome</keyword>
<dbReference type="InterPro" id="IPR025159">
    <property type="entry name" value="AbiEi_N"/>
</dbReference>
<dbReference type="Proteomes" id="UP001324287">
    <property type="component" value="Chromosome"/>
</dbReference>
<dbReference type="EMBL" id="CP141261">
    <property type="protein sequence ID" value="WRL65770.1"/>
    <property type="molecule type" value="Genomic_DNA"/>
</dbReference>